<keyword evidence="3" id="KW-1185">Reference proteome</keyword>
<dbReference type="Proteomes" id="UP000635726">
    <property type="component" value="Unassembled WGS sequence"/>
</dbReference>
<dbReference type="EMBL" id="BMOE01000001">
    <property type="protein sequence ID" value="GGJ61476.1"/>
    <property type="molecule type" value="Genomic_DNA"/>
</dbReference>
<protein>
    <recommendedName>
        <fullName evidence="4">Hpr(Ser) kinase/phosphatase</fullName>
    </recommendedName>
</protein>
<dbReference type="AlphaFoldDB" id="A0A917UJ07"/>
<accession>A0A917UJ07</accession>
<evidence type="ECO:0000256" key="1">
    <source>
        <dbReference type="SAM" id="MobiDB-lite"/>
    </source>
</evidence>
<dbReference type="RefSeq" id="WP_188960329.1">
    <property type="nucleotide sequence ID" value="NZ_BMOE01000001.1"/>
</dbReference>
<reference evidence="2" key="2">
    <citation type="submission" date="2020-09" db="EMBL/GenBank/DDBJ databases">
        <authorList>
            <person name="Sun Q."/>
            <person name="Ohkuma M."/>
        </authorList>
    </citation>
    <scope>NUCLEOTIDE SEQUENCE</scope>
    <source>
        <strain evidence="2">JCM 14371</strain>
    </source>
</reference>
<comment type="caution">
    <text evidence="2">The sequence shown here is derived from an EMBL/GenBank/DDBJ whole genome shotgun (WGS) entry which is preliminary data.</text>
</comment>
<organism evidence="2 3">
    <name type="scientific">Deinococcus aquiradiocola</name>
    <dbReference type="NCBI Taxonomy" id="393059"/>
    <lineage>
        <taxon>Bacteria</taxon>
        <taxon>Thermotogati</taxon>
        <taxon>Deinococcota</taxon>
        <taxon>Deinococci</taxon>
        <taxon>Deinococcales</taxon>
        <taxon>Deinococcaceae</taxon>
        <taxon>Deinococcus</taxon>
    </lineage>
</organism>
<reference evidence="2" key="1">
    <citation type="journal article" date="2014" name="Int. J. Syst. Evol. Microbiol.">
        <title>Complete genome sequence of Corynebacterium casei LMG S-19264T (=DSM 44701T), isolated from a smear-ripened cheese.</title>
        <authorList>
            <consortium name="US DOE Joint Genome Institute (JGI-PGF)"/>
            <person name="Walter F."/>
            <person name="Albersmeier A."/>
            <person name="Kalinowski J."/>
            <person name="Ruckert C."/>
        </authorList>
    </citation>
    <scope>NUCLEOTIDE SEQUENCE</scope>
    <source>
        <strain evidence="2">JCM 14371</strain>
    </source>
</reference>
<sequence length="282" mass="30272">MTDPLDFHSLALHVTGHAPPGQGDDLARDWQRQPSPWPATHALHVTPHPAPTPDEPPPLTQVRTQNGPLHLHVSGDHAWTPDGRFHLTVTPHGSQLALHPGASPAERLLAFTETQRAAGLLALHAAVLHRGGRTVAVTGHSGAGKSTAALRLLQAGWTLVAEDWAWLHVPSRQVLGWDHGLRLRPHSLHLFAPDLLHTPTDAHGKHVLDPDRATGPYTLDALYLLGHPPDTGPAGRVRAVWEMIGVPLLPAARHATQTAVHVLLGTLQVQTAERDALVAALT</sequence>
<evidence type="ECO:0008006" key="4">
    <source>
        <dbReference type="Google" id="ProtNLM"/>
    </source>
</evidence>
<evidence type="ECO:0000313" key="3">
    <source>
        <dbReference type="Proteomes" id="UP000635726"/>
    </source>
</evidence>
<dbReference type="InterPro" id="IPR027417">
    <property type="entry name" value="P-loop_NTPase"/>
</dbReference>
<name>A0A917UJ07_9DEIO</name>
<proteinExistence type="predicted"/>
<feature type="region of interest" description="Disordered" evidence="1">
    <location>
        <begin position="14"/>
        <end position="56"/>
    </location>
</feature>
<gene>
    <name evidence="2" type="ORF">GCM10008939_01520</name>
</gene>
<dbReference type="SUPFAM" id="SSF53795">
    <property type="entry name" value="PEP carboxykinase-like"/>
    <property type="match status" value="1"/>
</dbReference>
<dbReference type="Gene3D" id="3.40.50.300">
    <property type="entry name" value="P-loop containing nucleotide triphosphate hydrolases"/>
    <property type="match status" value="1"/>
</dbReference>
<evidence type="ECO:0000313" key="2">
    <source>
        <dbReference type="EMBL" id="GGJ61476.1"/>
    </source>
</evidence>